<name>A0A364K3Q3_9BACL</name>
<evidence type="ECO:0000256" key="4">
    <source>
        <dbReference type="ARBA" id="ARBA00022692"/>
    </source>
</evidence>
<dbReference type="SUPFAM" id="SSF81665">
    <property type="entry name" value="Calcium ATPase, transmembrane domain M"/>
    <property type="match status" value="1"/>
</dbReference>
<feature type="transmembrane region" description="Helical" evidence="10">
    <location>
        <begin position="190"/>
        <end position="207"/>
    </location>
</feature>
<dbReference type="OrthoDB" id="9780552at2"/>
<evidence type="ECO:0000259" key="11">
    <source>
        <dbReference type="Pfam" id="PF02096"/>
    </source>
</evidence>
<evidence type="ECO:0000256" key="6">
    <source>
        <dbReference type="ARBA" id="ARBA00022989"/>
    </source>
</evidence>
<keyword evidence="2" id="KW-0813">Transport</keyword>
<organism evidence="12 13">
    <name type="scientific">Thermoflavimicrobium daqui</name>
    <dbReference type="NCBI Taxonomy" id="2137476"/>
    <lineage>
        <taxon>Bacteria</taxon>
        <taxon>Bacillati</taxon>
        <taxon>Bacillota</taxon>
        <taxon>Bacilli</taxon>
        <taxon>Bacillales</taxon>
        <taxon>Thermoactinomycetaceae</taxon>
        <taxon>Thermoflavimicrobium</taxon>
    </lineage>
</organism>
<dbReference type="GO" id="GO:0005886">
    <property type="term" value="C:plasma membrane"/>
    <property type="evidence" value="ECO:0007669"/>
    <property type="project" value="UniProtKB-SubCell"/>
</dbReference>
<dbReference type="PANTHER" id="PTHR12428:SF65">
    <property type="entry name" value="CYTOCHROME C OXIDASE ASSEMBLY PROTEIN COX18, MITOCHONDRIAL"/>
    <property type="match status" value="1"/>
</dbReference>
<keyword evidence="3" id="KW-1003">Cell membrane</keyword>
<evidence type="ECO:0000256" key="3">
    <source>
        <dbReference type="ARBA" id="ARBA00022475"/>
    </source>
</evidence>
<feature type="transmembrane region" description="Helical" evidence="10">
    <location>
        <begin position="49"/>
        <end position="69"/>
    </location>
</feature>
<comment type="caution">
    <text evidence="12">The sequence shown here is derived from an EMBL/GenBank/DDBJ whole genome shotgun (WGS) entry which is preliminary data.</text>
</comment>
<dbReference type="NCBIfam" id="TIGR03592">
    <property type="entry name" value="yidC_oxa1_cterm"/>
    <property type="match status" value="1"/>
</dbReference>
<keyword evidence="8" id="KW-0143">Chaperone</keyword>
<dbReference type="Pfam" id="PF02096">
    <property type="entry name" value="60KD_IMP"/>
    <property type="match status" value="1"/>
</dbReference>
<comment type="similarity">
    <text evidence="9">Belongs to the OXA1/ALB3/YidC family.</text>
</comment>
<evidence type="ECO:0000256" key="10">
    <source>
        <dbReference type="SAM" id="Phobius"/>
    </source>
</evidence>
<gene>
    <name evidence="12" type="ORF">DL897_12030</name>
</gene>
<dbReference type="InterPro" id="IPR028055">
    <property type="entry name" value="YidC/Oxa/ALB_C"/>
</dbReference>
<feature type="domain" description="Membrane insertase YidC/Oxa/ALB C-terminal" evidence="11">
    <location>
        <begin position="49"/>
        <end position="228"/>
    </location>
</feature>
<dbReference type="CDD" id="cd20070">
    <property type="entry name" value="5TM_YidC_Alb3"/>
    <property type="match status" value="1"/>
</dbReference>
<evidence type="ECO:0000256" key="5">
    <source>
        <dbReference type="ARBA" id="ARBA00022927"/>
    </source>
</evidence>
<evidence type="ECO:0000313" key="12">
    <source>
        <dbReference type="EMBL" id="RAL23471.1"/>
    </source>
</evidence>
<evidence type="ECO:0000256" key="7">
    <source>
        <dbReference type="ARBA" id="ARBA00023136"/>
    </source>
</evidence>
<dbReference type="PRINTS" id="PR00701">
    <property type="entry name" value="60KDINNERMP"/>
</dbReference>
<keyword evidence="6 10" id="KW-1133">Transmembrane helix</keyword>
<accession>A0A364K3Q3</accession>
<dbReference type="EMBL" id="QJKK01000006">
    <property type="protein sequence ID" value="RAL23471.1"/>
    <property type="molecule type" value="Genomic_DNA"/>
</dbReference>
<keyword evidence="4 9" id="KW-0812">Transmembrane</keyword>
<reference evidence="12 13" key="1">
    <citation type="submission" date="2018-06" db="EMBL/GenBank/DDBJ databases">
        <title>Thermoflavimicrobium daqus sp. nov., a thermophilic microbe isolated from Moutai-flavour Daqu.</title>
        <authorList>
            <person name="Wang X."/>
            <person name="Zhou H."/>
        </authorList>
    </citation>
    <scope>NUCLEOTIDE SEQUENCE [LARGE SCALE GENOMIC DNA]</scope>
    <source>
        <strain evidence="12 13">FBKL4.011</strain>
    </source>
</reference>
<keyword evidence="5" id="KW-0653">Protein transport</keyword>
<evidence type="ECO:0000256" key="9">
    <source>
        <dbReference type="RuleBase" id="RU003945"/>
    </source>
</evidence>
<dbReference type="GO" id="GO:0015031">
    <property type="term" value="P:protein transport"/>
    <property type="evidence" value="ECO:0007669"/>
    <property type="project" value="UniProtKB-KW"/>
</dbReference>
<feature type="transmembrane region" description="Helical" evidence="10">
    <location>
        <begin position="213"/>
        <end position="232"/>
    </location>
</feature>
<dbReference type="InterPro" id="IPR001708">
    <property type="entry name" value="YidC/ALB3/OXA1/COX18"/>
</dbReference>
<evidence type="ECO:0000313" key="13">
    <source>
        <dbReference type="Proteomes" id="UP000251213"/>
    </source>
</evidence>
<sequence>MAVVMVAGCSPNMSHITEKDRVNGGFWDKFLVIPMSDLLDWFEGVLGNYGLSILVVTLIVRFIIAPLYWKQIKSMEALKKLQPKMKKLQDKYKNNPQQMQQEMLKLYQTHGYNPASGCLPMIIQFPILIAFYQAIVRNPHIADSNFLWLQLGKPDPYLILPLLAAATTYIQFIVSQAGVDNPQQAQMNKIMMWVFPVMIAILAYQFASALSLYWVYGNAIYILQYLLIFNPLKRKLVQEGATR</sequence>
<dbReference type="InterPro" id="IPR023298">
    <property type="entry name" value="ATPase_P-typ_TM_dom_sf"/>
</dbReference>
<protein>
    <recommendedName>
        <fullName evidence="11">Membrane insertase YidC/Oxa/ALB C-terminal domain-containing protein</fullName>
    </recommendedName>
</protein>
<proteinExistence type="inferred from homology"/>
<dbReference type="Proteomes" id="UP000251213">
    <property type="component" value="Unassembled WGS sequence"/>
</dbReference>
<evidence type="ECO:0000256" key="2">
    <source>
        <dbReference type="ARBA" id="ARBA00022448"/>
    </source>
</evidence>
<keyword evidence="7 10" id="KW-0472">Membrane</keyword>
<dbReference type="GO" id="GO:0051205">
    <property type="term" value="P:protein insertion into membrane"/>
    <property type="evidence" value="ECO:0007669"/>
    <property type="project" value="TreeGrafter"/>
</dbReference>
<dbReference type="AlphaFoldDB" id="A0A364K3Q3"/>
<evidence type="ECO:0000256" key="8">
    <source>
        <dbReference type="ARBA" id="ARBA00023186"/>
    </source>
</evidence>
<feature type="transmembrane region" description="Helical" evidence="10">
    <location>
        <begin position="156"/>
        <end position="178"/>
    </location>
</feature>
<dbReference type="PANTHER" id="PTHR12428">
    <property type="entry name" value="OXA1"/>
    <property type="match status" value="1"/>
</dbReference>
<dbReference type="InterPro" id="IPR047196">
    <property type="entry name" value="YidC_ALB_C"/>
</dbReference>
<comment type="subcellular location">
    <subcellularLocation>
        <location evidence="1">Cell membrane</location>
        <topology evidence="1">Multi-pass membrane protein</topology>
    </subcellularLocation>
    <subcellularLocation>
        <location evidence="9">Membrane</location>
        <topology evidence="9">Multi-pass membrane protein</topology>
    </subcellularLocation>
</comment>
<evidence type="ECO:0000256" key="1">
    <source>
        <dbReference type="ARBA" id="ARBA00004651"/>
    </source>
</evidence>
<reference evidence="12 13" key="2">
    <citation type="submission" date="2018-06" db="EMBL/GenBank/DDBJ databases">
        <authorList>
            <person name="Zhirakovskaya E."/>
        </authorList>
    </citation>
    <scope>NUCLEOTIDE SEQUENCE [LARGE SCALE GENOMIC DNA]</scope>
    <source>
        <strain evidence="12 13">FBKL4.011</strain>
    </source>
</reference>
<dbReference type="GO" id="GO:0032977">
    <property type="term" value="F:membrane insertase activity"/>
    <property type="evidence" value="ECO:0007669"/>
    <property type="project" value="InterPro"/>
</dbReference>
<keyword evidence="13" id="KW-1185">Reference proteome</keyword>
<feature type="transmembrane region" description="Helical" evidence="10">
    <location>
        <begin position="115"/>
        <end position="136"/>
    </location>
</feature>